<dbReference type="InterPro" id="IPR036875">
    <property type="entry name" value="Znf_CCHC_sf"/>
</dbReference>
<dbReference type="InterPro" id="IPR001969">
    <property type="entry name" value="Aspartic_peptidase_AS"/>
</dbReference>
<feature type="region of interest" description="Disordered" evidence="2">
    <location>
        <begin position="181"/>
        <end position="246"/>
    </location>
</feature>
<feature type="domain" description="CCHC-type" evidence="3">
    <location>
        <begin position="263"/>
        <end position="278"/>
    </location>
</feature>
<dbReference type="SUPFAM" id="SSF57756">
    <property type="entry name" value="Retrovirus zinc finger-like domains"/>
    <property type="match status" value="1"/>
</dbReference>
<keyword evidence="1" id="KW-0863">Zinc-finger</keyword>
<keyword evidence="4" id="KW-1185">Reference proteome</keyword>
<proteinExistence type="predicted"/>
<feature type="region of interest" description="Disordered" evidence="2">
    <location>
        <begin position="116"/>
        <end position="139"/>
    </location>
</feature>
<protein>
    <submittedName>
        <fullName evidence="5">Uncharacterized protein LOC107030146</fullName>
    </submittedName>
</protein>
<evidence type="ECO:0000256" key="1">
    <source>
        <dbReference type="PROSITE-ProRule" id="PRU00047"/>
    </source>
</evidence>
<feature type="compositionally biased region" description="Basic and acidic residues" evidence="2">
    <location>
        <begin position="211"/>
        <end position="220"/>
    </location>
</feature>
<evidence type="ECO:0000313" key="4">
    <source>
        <dbReference type="Proteomes" id="UP000694930"/>
    </source>
</evidence>
<name>A0ABM1HL01_SOLPN</name>
<dbReference type="Proteomes" id="UP000694930">
    <property type="component" value="Chromosome 9"/>
</dbReference>
<dbReference type="SMART" id="SM00343">
    <property type="entry name" value="ZnF_C2HC"/>
    <property type="match status" value="1"/>
</dbReference>
<dbReference type="PROSITE" id="PS00141">
    <property type="entry name" value="ASP_PROTEASE"/>
    <property type="match status" value="1"/>
</dbReference>
<accession>A0ABM1HL01</accession>
<feature type="compositionally biased region" description="Low complexity" evidence="2">
    <location>
        <begin position="21"/>
        <end position="41"/>
    </location>
</feature>
<dbReference type="RefSeq" id="XP_015087016.1">
    <property type="nucleotide sequence ID" value="XM_015231530.1"/>
</dbReference>
<evidence type="ECO:0000313" key="5">
    <source>
        <dbReference type="RefSeq" id="XP_015087016.1"/>
    </source>
</evidence>
<dbReference type="GeneID" id="107030146"/>
<reference evidence="5" key="2">
    <citation type="submission" date="2025-08" db="UniProtKB">
        <authorList>
            <consortium name="RefSeq"/>
        </authorList>
    </citation>
    <scope>IDENTIFICATION</scope>
</reference>
<gene>
    <name evidence="5" type="primary">LOC107030146</name>
</gene>
<organism evidence="4 5">
    <name type="scientific">Solanum pennellii</name>
    <name type="common">Tomato</name>
    <name type="synonym">Lycopersicon pennellii</name>
    <dbReference type="NCBI Taxonomy" id="28526"/>
    <lineage>
        <taxon>Eukaryota</taxon>
        <taxon>Viridiplantae</taxon>
        <taxon>Streptophyta</taxon>
        <taxon>Embryophyta</taxon>
        <taxon>Tracheophyta</taxon>
        <taxon>Spermatophyta</taxon>
        <taxon>Magnoliopsida</taxon>
        <taxon>eudicotyledons</taxon>
        <taxon>Gunneridae</taxon>
        <taxon>Pentapetalae</taxon>
        <taxon>asterids</taxon>
        <taxon>lamiids</taxon>
        <taxon>Solanales</taxon>
        <taxon>Solanaceae</taxon>
        <taxon>Solanoideae</taxon>
        <taxon>Solaneae</taxon>
        <taxon>Solanum</taxon>
        <taxon>Solanum subgen. Lycopersicon</taxon>
    </lineage>
</organism>
<feature type="compositionally biased region" description="Basic and acidic residues" evidence="2">
    <location>
        <begin position="1"/>
        <end position="20"/>
    </location>
</feature>
<keyword evidence="1" id="KW-0479">Metal-binding</keyword>
<evidence type="ECO:0000256" key="2">
    <source>
        <dbReference type="SAM" id="MobiDB-lite"/>
    </source>
</evidence>
<evidence type="ECO:0000259" key="3">
    <source>
        <dbReference type="PROSITE" id="PS50158"/>
    </source>
</evidence>
<sequence length="363" mass="40342">MNTRRTPDRRVEKNDVHEEIPPQVEQVPQGDQVPPQGDQVPIVEGGNDVPIVPPELSIRDIREALFSVAQAVTTQTNLSMVPMMNVIETTMTSRLRDFRYYMNTQRSAGRRVDEEFANSGIPPRGNQLPPLDEISNDDQDQVNPPLFTDAEIRANVLQLAQDITTQAQAVTTKAQAITAQANREVGDESRLRKRNREVKEAKSFESGSPKSRLDVQDNPKFKKRVINPKPQEGRNVDPPRERLTRGKCGKKHGGECLVRTNSCYGCGKVGHIVKDCPNARIQGKDKALPSGPNSEAPKRNRFYAPKARGEQESSPNIVTGRLHVFAINVYALLDTGATLSLITPLVSKKFDVLLDVLIKPFSV</sequence>
<feature type="compositionally biased region" description="Basic and acidic residues" evidence="2">
    <location>
        <begin position="231"/>
        <end position="244"/>
    </location>
</feature>
<dbReference type="InterPro" id="IPR001878">
    <property type="entry name" value="Znf_CCHC"/>
</dbReference>
<reference evidence="4" key="1">
    <citation type="journal article" date="2014" name="Nat. Genet.">
        <title>The genome of the stress-tolerant wild tomato species Solanum pennellii.</title>
        <authorList>
            <person name="Bolger A."/>
            <person name="Scossa F."/>
            <person name="Bolger M.E."/>
            <person name="Lanz C."/>
            <person name="Maumus F."/>
            <person name="Tohge T."/>
            <person name="Quesneville H."/>
            <person name="Alseekh S."/>
            <person name="Sorensen I."/>
            <person name="Lichtenstein G."/>
            <person name="Fich E.A."/>
            <person name="Conte M."/>
            <person name="Keller H."/>
            <person name="Schneeberger K."/>
            <person name="Schwacke R."/>
            <person name="Ofner I."/>
            <person name="Vrebalov J."/>
            <person name="Xu Y."/>
            <person name="Osorio S."/>
            <person name="Aflitos S.A."/>
            <person name="Schijlen E."/>
            <person name="Jimenez-Gomez J.M."/>
            <person name="Ryngajllo M."/>
            <person name="Kimura S."/>
            <person name="Kumar R."/>
            <person name="Koenig D."/>
            <person name="Headland L.R."/>
            <person name="Maloof J.N."/>
            <person name="Sinha N."/>
            <person name="van Ham R.C."/>
            <person name="Lankhorst R.K."/>
            <person name="Mao L."/>
            <person name="Vogel A."/>
            <person name="Arsova B."/>
            <person name="Panstruga R."/>
            <person name="Fei Z."/>
            <person name="Rose J.K."/>
            <person name="Zamir D."/>
            <person name="Carrari F."/>
            <person name="Giovannoni J.J."/>
            <person name="Weigel D."/>
            <person name="Usadel B."/>
            <person name="Fernie A.R."/>
        </authorList>
    </citation>
    <scope>NUCLEOTIDE SEQUENCE [LARGE SCALE GENOMIC DNA]</scope>
    <source>
        <strain evidence="4">cv. LA0716</strain>
    </source>
</reference>
<feature type="region of interest" description="Disordered" evidence="2">
    <location>
        <begin position="1"/>
        <end position="48"/>
    </location>
</feature>
<dbReference type="PROSITE" id="PS50158">
    <property type="entry name" value="ZF_CCHC"/>
    <property type="match status" value="1"/>
</dbReference>
<dbReference type="Gene3D" id="4.10.60.10">
    <property type="entry name" value="Zinc finger, CCHC-type"/>
    <property type="match status" value="1"/>
</dbReference>
<dbReference type="Pfam" id="PF00098">
    <property type="entry name" value="zf-CCHC"/>
    <property type="match status" value="1"/>
</dbReference>
<keyword evidence="1" id="KW-0862">Zinc</keyword>